<dbReference type="OrthoDB" id="975426at2"/>
<sequence>MRQLVYLFILCLGFNVLGQNKQLLYNVDNLPQTLLLNPGASHSFEKHIGIPFFSGFSLSAGSSGISVYDIFQEGGDFNARVRDAIFNLSDKDFFTVNEQIEIASFGWKPRFKDIYYSGGVYQELDAIVYFPRDLAILAYEGNASYIDVPFEFNDLSVAAEALTVYHFGVNKQVSKKLRLGARIKLYSSIVNVNSTNNRGQFITRTTPEGDNFYSHEVQNASVRANTSGLVSIIEQEASPVARAILSKNLGIGLDVGGTYTLSEKWTASGSLLDIGAVFHRDDVNNYELTGSYDLQGIEFIFPQVLDGTATTPYWENLEDEIEEQLPFNDSLQVNYTTWRPIKANAGLNYGFGKNLFGDCDCTNGGKNQYESNVGLQFFAIKRPRAINSALTAYYDRRWNRLLRTKLTYTLDAFSKRNVGLLLSANIKNFNVYLAADNLLDYPNLAKAYNASLQLGFQFTFEPD</sequence>
<gene>
    <name evidence="2" type="ORF">EAX61_04330</name>
</gene>
<dbReference type="InterPro" id="IPR043781">
    <property type="entry name" value="DUF5723"/>
</dbReference>
<feature type="domain" description="DUF5723" evidence="1">
    <location>
        <begin position="38"/>
        <end position="436"/>
    </location>
</feature>
<proteinExistence type="predicted"/>
<evidence type="ECO:0000259" key="1">
    <source>
        <dbReference type="Pfam" id="PF18990"/>
    </source>
</evidence>
<evidence type="ECO:0000313" key="3">
    <source>
        <dbReference type="Proteomes" id="UP000281985"/>
    </source>
</evidence>
<organism evidence="2 3">
    <name type="scientific">Dokdonia sinensis</name>
    <dbReference type="NCBI Taxonomy" id="2479847"/>
    <lineage>
        <taxon>Bacteria</taxon>
        <taxon>Pseudomonadati</taxon>
        <taxon>Bacteroidota</taxon>
        <taxon>Flavobacteriia</taxon>
        <taxon>Flavobacteriales</taxon>
        <taxon>Flavobacteriaceae</taxon>
        <taxon>Dokdonia</taxon>
    </lineage>
</organism>
<dbReference type="RefSeq" id="WP_121916447.1">
    <property type="nucleotide sequence ID" value="NZ_REFV01000003.1"/>
</dbReference>
<dbReference type="EMBL" id="REFV01000003">
    <property type="protein sequence ID" value="RMB62813.1"/>
    <property type="molecule type" value="Genomic_DNA"/>
</dbReference>
<dbReference type="AlphaFoldDB" id="A0A3M0GMF9"/>
<keyword evidence="3" id="KW-1185">Reference proteome</keyword>
<reference evidence="2 3" key="1">
    <citation type="submission" date="2018-10" db="EMBL/GenBank/DDBJ databases">
        <title>Dokdonia luteus sp. nov., isolated from sea water.</title>
        <authorList>
            <person name="Zhou L.Y."/>
            <person name="Du Z.J."/>
        </authorList>
    </citation>
    <scope>NUCLEOTIDE SEQUENCE [LARGE SCALE GENOMIC DNA]</scope>
    <source>
        <strain evidence="2 3">SH27</strain>
    </source>
</reference>
<name>A0A3M0GMF9_9FLAO</name>
<dbReference type="Pfam" id="PF18990">
    <property type="entry name" value="DUF5723"/>
    <property type="match status" value="1"/>
</dbReference>
<dbReference type="Proteomes" id="UP000281985">
    <property type="component" value="Unassembled WGS sequence"/>
</dbReference>
<protein>
    <recommendedName>
        <fullName evidence="1">DUF5723 domain-containing protein</fullName>
    </recommendedName>
</protein>
<comment type="caution">
    <text evidence="2">The sequence shown here is derived from an EMBL/GenBank/DDBJ whole genome shotgun (WGS) entry which is preliminary data.</text>
</comment>
<accession>A0A3M0GMF9</accession>
<evidence type="ECO:0000313" key="2">
    <source>
        <dbReference type="EMBL" id="RMB62813.1"/>
    </source>
</evidence>